<sequence length="63" mass="7171">MNRQQRRAAAKAGRTDPQAVQYANSYRCPDCDSTQRLELDEYGIHHLHVFHADTCPRLNGVTS</sequence>
<gene>
    <name evidence="1" type="ORF">HQM25_07195</name>
</gene>
<reference evidence="1 2" key="1">
    <citation type="submission" date="2020-05" db="EMBL/GenBank/DDBJ databases">
        <title>Strain PA2F3 complete genome.</title>
        <authorList>
            <person name="Kim Y.-S."/>
            <person name="Kim S.-J."/>
            <person name="Jung H.-k."/>
            <person name="Kim S.-E."/>
            <person name="Kim K.-H."/>
        </authorList>
    </citation>
    <scope>NUCLEOTIDE SEQUENCE [LARGE SCALE GENOMIC DNA]</scope>
    <source>
        <strain evidence="1 2">PA2F3</strain>
    </source>
</reference>
<accession>A0A7D4QI44</accession>
<evidence type="ECO:0000313" key="1">
    <source>
        <dbReference type="EMBL" id="QKJ19176.1"/>
    </source>
</evidence>
<proteinExistence type="predicted"/>
<evidence type="ECO:0000313" key="2">
    <source>
        <dbReference type="Proteomes" id="UP000502498"/>
    </source>
</evidence>
<dbReference type="Proteomes" id="UP000502498">
    <property type="component" value="Chromosome"/>
</dbReference>
<dbReference type="EMBL" id="CP054038">
    <property type="protein sequence ID" value="QKJ19176.1"/>
    <property type="molecule type" value="Genomic_DNA"/>
</dbReference>
<organism evidence="1 2">
    <name type="scientific">Microbacterium hominis</name>
    <dbReference type="NCBI Taxonomy" id="162426"/>
    <lineage>
        <taxon>Bacteria</taxon>
        <taxon>Bacillati</taxon>
        <taxon>Actinomycetota</taxon>
        <taxon>Actinomycetes</taxon>
        <taxon>Micrococcales</taxon>
        <taxon>Microbacteriaceae</taxon>
        <taxon>Microbacterium</taxon>
    </lineage>
</organism>
<name>A0A7D4QI44_9MICO</name>
<dbReference type="AlphaFoldDB" id="A0A7D4QI44"/>
<protein>
    <submittedName>
        <fullName evidence="1">Uncharacterized protein</fullName>
    </submittedName>
</protein>